<dbReference type="EMBL" id="JACBPP010000002">
    <property type="protein sequence ID" value="KAF8003830.1"/>
    <property type="molecule type" value="Genomic_DNA"/>
</dbReference>
<organism evidence="2 3">
    <name type="scientific">Metschnikowia pulcherrima</name>
    <dbReference type="NCBI Taxonomy" id="27326"/>
    <lineage>
        <taxon>Eukaryota</taxon>
        <taxon>Fungi</taxon>
        <taxon>Dikarya</taxon>
        <taxon>Ascomycota</taxon>
        <taxon>Saccharomycotina</taxon>
        <taxon>Pichiomycetes</taxon>
        <taxon>Metschnikowiaceae</taxon>
        <taxon>Metschnikowia</taxon>
    </lineage>
</organism>
<sequence length="377" mass="43042">MSRLIAEKEKEKGQIIPKDAFGETISVAQLDSTSAGDSELDEDDVLVQTDSVDASMTEGDSELTQKDDILAQTAANSQNRKHFQAEKTPTLSNLITGLHFACIPLPQGRGSENTDLVRKNTFWLDFCRPAKARISSISKTSFRTSSQWTISGFFPEFYFYFVASFSKLSDENRAYCLFKREEFVSLFLGEEEDINRAVYSVEQDFSEKFRSCLDSQEHIQEPIVETKFKELIIPHIQPHTIAVRETKLASAALEGDLVPYVYFLMAYEHGHDYIWAMVAKCFARYATIRKHIDLFSEAFSRWSTEKNFNILDCIDKFVDELIDEGILSQEMDQKRKNSTRDIFSGLNLADESITSFIGNDEVSNGREHPEKETQNQQ</sequence>
<evidence type="ECO:0000313" key="3">
    <source>
        <dbReference type="Proteomes" id="UP000649328"/>
    </source>
</evidence>
<reference evidence="2" key="1">
    <citation type="submission" date="2020-10" db="EMBL/GenBank/DDBJ databases">
        <title>The Whole-Genome Sequence of Metschnikowia persimmonesis, a Novel Endophytic Yeast Species Isolated from Medicinal Plant Diospyros kaki Thumb.</title>
        <authorList>
            <person name="Rahmat E."/>
            <person name="Kang Y."/>
        </authorList>
    </citation>
    <scope>NUCLEOTIDE SEQUENCE</scope>
    <source>
        <strain evidence="2">KIOM G15050</strain>
    </source>
</reference>
<comment type="caution">
    <text evidence="2">The sequence shown here is derived from an EMBL/GenBank/DDBJ whole genome shotgun (WGS) entry which is preliminary data.</text>
</comment>
<dbReference type="Proteomes" id="UP000649328">
    <property type="component" value="Unassembled WGS sequence"/>
</dbReference>
<protein>
    <submittedName>
        <fullName evidence="2">Uncharacterized protein</fullName>
    </submittedName>
</protein>
<name>A0A8H7GU84_9ASCO</name>
<keyword evidence="3" id="KW-1185">Reference proteome</keyword>
<evidence type="ECO:0000313" key="2">
    <source>
        <dbReference type="EMBL" id="KAF8003830.1"/>
    </source>
</evidence>
<accession>A0A8H7GU84</accession>
<feature type="region of interest" description="Disordered" evidence="1">
    <location>
        <begin position="357"/>
        <end position="377"/>
    </location>
</feature>
<dbReference type="AlphaFoldDB" id="A0A8H7GU84"/>
<gene>
    <name evidence="2" type="ORF">HF325_001278</name>
</gene>
<proteinExistence type="predicted"/>
<evidence type="ECO:0000256" key="1">
    <source>
        <dbReference type="SAM" id="MobiDB-lite"/>
    </source>
</evidence>
<feature type="compositionally biased region" description="Basic and acidic residues" evidence="1">
    <location>
        <begin position="363"/>
        <end position="377"/>
    </location>
</feature>